<organism evidence="2 3">
    <name type="scientific">Paenibacillus pseudetheri</name>
    <dbReference type="NCBI Taxonomy" id="2897682"/>
    <lineage>
        <taxon>Bacteria</taxon>
        <taxon>Bacillati</taxon>
        <taxon>Bacillota</taxon>
        <taxon>Bacilli</taxon>
        <taxon>Bacillales</taxon>
        <taxon>Paenibacillaceae</taxon>
        <taxon>Paenibacillus</taxon>
    </lineage>
</organism>
<dbReference type="PANTHER" id="PTHR30344">
    <property type="entry name" value="6-PHOSPHOGLUCONOLACTONASE-RELATED"/>
    <property type="match status" value="1"/>
</dbReference>
<comment type="similarity">
    <text evidence="1">Belongs to the cycloisomerase 2 family.</text>
</comment>
<dbReference type="PANTHER" id="PTHR30344:SF1">
    <property type="entry name" value="6-PHOSPHOGLUCONOLACTONASE"/>
    <property type="match status" value="1"/>
</dbReference>
<dbReference type="InterPro" id="IPR015943">
    <property type="entry name" value="WD40/YVTN_repeat-like_dom_sf"/>
</dbReference>
<sequence>MEKQTKLLLFTGSYASATESGVQVFEFDGEAGGTLKLIDSVQGLTNPTFVNVDASALRLYAIGEKLNGEGGKEGEVVTFAIDAKRGKLSELNRIASMPASGNGQTTTCHISRDLNNEYIVVCSYHGGSVGLITLDEEKVANQLADIAIHSGHGHHPERQDRPHPHSAIFSPDGQYLFVSDLGLDIIRSYRINRDLNKLEVHGDTALHPGAGPRHFTFHPDGKSAYVINEVDSTITSFTYDSATGTLHTVDTVSTLPEDFKEENTCAEIATSKDGRYLYASNRGADNIAVFAVDNATAKLTLIEYVSTRGGHPRHFSLTPDGAYLIVANRDANNLVVFSIEETSGRLVFTGNTAGVSKPVCVKPVIFLYKRNSF</sequence>
<dbReference type="InterPro" id="IPR019405">
    <property type="entry name" value="Lactonase_7-beta_prop"/>
</dbReference>
<keyword evidence="2" id="KW-0378">Hydrolase</keyword>
<dbReference type="RefSeq" id="WP_234533125.1">
    <property type="nucleotide sequence ID" value="NZ_CAKMAB010000007.1"/>
</dbReference>
<evidence type="ECO:0000256" key="1">
    <source>
        <dbReference type="ARBA" id="ARBA00005564"/>
    </source>
</evidence>
<dbReference type="EMBL" id="CAKMAB010000007">
    <property type="protein sequence ID" value="CAH1055652.1"/>
    <property type="molecule type" value="Genomic_DNA"/>
</dbReference>
<dbReference type="Pfam" id="PF10282">
    <property type="entry name" value="Lactonase"/>
    <property type="match status" value="1"/>
</dbReference>
<gene>
    <name evidence="2" type="primary">pgl_2</name>
    <name evidence="2" type="ORF">PAECIP111894_01804</name>
</gene>
<dbReference type="EC" id="3.1.1.31" evidence="2"/>
<dbReference type="SUPFAM" id="SSF51004">
    <property type="entry name" value="C-terminal (heme d1) domain of cytochrome cd1-nitrite reductase"/>
    <property type="match status" value="1"/>
</dbReference>
<keyword evidence="3" id="KW-1185">Reference proteome</keyword>
<comment type="caution">
    <text evidence="2">The sequence shown here is derived from an EMBL/GenBank/DDBJ whole genome shotgun (WGS) entry which is preliminary data.</text>
</comment>
<name>A0ABM9BAB4_9BACL</name>
<evidence type="ECO:0000313" key="2">
    <source>
        <dbReference type="EMBL" id="CAH1055652.1"/>
    </source>
</evidence>
<reference evidence="2" key="1">
    <citation type="submission" date="2021-12" db="EMBL/GenBank/DDBJ databases">
        <authorList>
            <person name="Criscuolo A."/>
        </authorList>
    </citation>
    <scope>NUCLEOTIDE SEQUENCE</scope>
    <source>
        <strain evidence="2">CIP111894</strain>
    </source>
</reference>
<dbReference type="Proteomes" id="UP000838749">
    <property type="component" value="Unassembled WGS sequence"/>
</dbReference>
<evidence type="ECO:0000313" key="3">
    <source>
        <dbReference type="Proteomes" id="UP000838749"/>
    </source>
</evidence>
<accession>A0ABM9BAB4</accession>
<dbReference type="InterPro" id="IPR011048">
    <property type="entry name" value="Haem_d1_sf"/>
</dbReference>
<dbReference type="GO" id="GO:0017057">
    <property type="term" value="F:6-phosphogluconolactonase activity"/>
    <property type="evidence" value="ECO:0007669"/>
    <property type="project" value="UniProtKB-EC"/>
</dbReference>
<proteinExistence type="inferred from homology"/>
<dbReference type="InterPro" id="IPR050282">
    <property type="entry name" value="Cycloisomerase_2"/>
</dbReference>
<protein>
    <submittedName>
        <fullName evidence="2">6-phosphogluconolactonase</fullName>
        <ecNumber evidence="2">3.1.1.31</ecNumber>
    </submittedName>
</protein>
<dbReference type="Gene3D" id="2.130.10.10">
    <property type="entry name" value="YVTN repeat-like/Quinoprotein amine dehydrogenase"/>
    <property type="match status" value="1"/>
</dbReference>